<dbReference type="Pfam" id="PF17655">
    <property type="entry name" value="IRK_C"/>
    <property type="match status" value="1"/>
</dbReference>
<dbReference type="PANTHER" id="PTHR11767:SF102">
    <property type="entry name" value="INWARDLY RECTIFYING POTASSIUM CHANNEL 1, ISOFORM F"/>
    <property type="match status" value="1"/>
</dbReference>
<evidence type="ECO:0000313" key="15">
    <source>
        <dbReference type="Proteomes" id="UP000316313"/>
    </source>
</evidence>
<evidence type="ECO:0000259" key="12">
    <source>
        <dbReference type="Pfam" id="PF01007"/>
    </source>
</evidence>
<evidence type="ECO:0000256" key="1">
    <source>
        <dbReference type="ARBA" id="ARBA00004141"/>
    </source>
</evidence>
<dbReference type="PANTHER" id="PTHR11767">
    <property type="entry name" value="INWARD RECTIFIER POTASSIUM CHANNEL"/>
    <property type="match status" value="1"/>
</dbReference>
<evidence type="ECO:0000256" key="9">
    <source>
        <dbReference type="ARBA" id="ARBA00023136"/>
    </source>
</evidence>
<dbReference type="AlphaFoldDB" id="A0A4Y6UIL5"/>
<dbReference type="GO" id="GO:0005886">
    <property type="term" value="C:plasma membrane"/>
    <property type="evidence" value="ECO:0007669"/>
    <property type="project" value="TreeGrafter"/>
</dbReference>
<keyword evidence="7 11" id="KW-1133">Transmembrane helix</keyword>
<evidence type="ECO:0000256" key="4">
    <source>
        <dbReference type="ARBA" id="ARBA00022692"/>
    </source>
</evidence>
<feature type="transmembrane region" description="Helical" evidence="11">
    <location>
        <begin position="115"/>
        <end position="137"/>
    </location>
</feature>
<dbReference type="InterPro" id="IPR041647">
    <property type="entry name" value="IRK_C"/>
</dbReference>
<proteinExistence type="predicted"/>
<evidence type="ECO:0000256" key="5">
    <source>
        <dbReference type="ARBA" id="ARBA00022882"/>
    </source>
</evidence>
<dbReference type="Gene3D" id="1.10.287.70">
    <property type="match status" value="1"/>
</dbReference>
<feature type="transmembrane region" description="Helical" evidence="11">
    <location>
        <begin position="149"/>
        <end position="169"/>
    </location>
</feature>
<evidence type="ECO:0000313" key="14">
    <source>
        <dbReference type="EMBL" id="QDH16670.1"/>
    </source>
</evidence>
<evidence type="ECO:0000256" key="2">
    <source>
        <dbReference type="ARBA" id="ARBA00022448"/>
    </source>
</evidence>
<keyword evidence="3" id="KW-0633">Potassium transport</keyword>
<keyword evidence="8" id="KW-0406">Ion transport</keyword>
<sequence>MAGPFFMFDTHIDRALNGINISYIFTVVLIRRVLTVVKIRSVSIENKKNQDFLSFNNIELLNVKKNRKNDLYHYFMTIGWIRFSLITALFYFVACLFFAVLLYPEWQEITSLKNPSIGSLFFFSVETMSTVGFGFMAPTQAVAHTVVSIELFVGVLINAVVTGLVFARFTRATSMIKMSDNIVLYKENGKQFLGIQIHNERSNRMLSLNVEATLLKIVKTSNHAVTPTTTKINVNHEFIPTLKYYRNIWHEIDETSPLYGITEEDRQRDIFAIFVYISGMDDITMQTVFSYKIYQMKDVKVDHIFDDIMTLRDDGKIIFDVSKAGKVKLASSS</sequence>
<dbReference type="PRINTS" id="PR00169">
    <property type="entry name" value="KCHANNEL"/>
</dbReference>
<dbReference type="Gene3D" id="2.60.40.1400">
    <property type="entry name" value="G protein-activated inward rectifier potassium channel 1"/>
    <property type="match status" value="1"/>
</dbReference>
<evidence type="ECO:0000256" key="7">
    <source>
        <dbReference type="ARBA" id="ARBA00022989"/>
    </source>
</evidence>
<keyword evidence="9 11" id="KW-0472">Membrane</keyword>
<evidence type="ECO:0000256" key="8">
    <source>
        <dbReference type="ARBA" id="ARBA00023065"/>
    </source>
</evidence>
<dbReference type="GO" id="GO:0034702">
    <property type="term" value="C:monoatomic ion channel complex"/>
    <property type="evidence" value="ECO:0007669"/>
    <property type="project" value="UniProtKB-KW"/>
</dbReference>
<evidence type="ECO:0008006" key="16">
    <source>
        <dbReference type="Google" id="ProtNLM"/>
    </source>
</evidence>
<feature type="domain" description="Inward rectifier potassium channel C-terminal" evidence="13">
    <location>
        <begin position="176"/>
        <end position="327"/>
    </location>
</feature>
<dbReference type="RefSeq" id="WP_141459850.1">
    <property type="nucleotide sequence ID" value="NZ_CP038141.1"/>
</dbReference>
<dbReference type="GO" id="GO:0034765">
    <property type="term" value="P:regulation of monoatomic ion transmembrane transport"/>
    <property type="evidence" value="ECO:0007669"/>
    <property type="project" value="TreeGrafter"/>
</dbReference>
<feature type="transmembrane region" description="Helical" evidence="11">
    <location>
        <begin position="80"/>
        <end position="103"/>
    </location>
</feature>
<keyword evidence="4 11" id="KW-0812">Transmembrane</keyword>
<keyword evidence="5" id="KW-0851">Voltage-gated channel</keyword>
<name>A0A4Y6UIL5_9PROT</name>
<dbReference type="GO" id="GO:1990573">
    <property type="term" value="P:potassium ion import across plasma membrane"/>
    <property type="evidence" value="ECO:0007669"/>
    <property type="project" value="TreeGrafter"/>
</dbReference>
<dbReference type="InterPro" id="IPR040445">
    <property type="entry name" value="Kir_TM"/>
</dbReference>
<gene>
    <name evidence="14" type="ORF">E3D00_03075</name>
</gene>
<keyword evidence="2" id="KW-0813">Transport</keyword>
<organism evidence="14 15">
    <name type="scientific">Swingsia samuiensis</name>
    <dbReference type="NCBI Taxonomy" id="1293412"/>
    <lineage>
        <taxon>Bacteria</taxon>
        <taxon>Pseudomonadati</taxon>
        <taxon>Pseudomonadota</taxon>
        <taxon>Alphaproteobacteria</taxon>
        <taxon>Acetobacterales</taxon>
        <taxon>Acetobacteraceae</taxon>
        <taxon>Swingsia</taxon>
    </lineage>
</organism>
<dbReference type="InterPro" id="IPR014756">
    <property type="entry name" value="Ig_E-set"/>
</dbReference>
<dbReference type="OrthoDB" id="9799090at2"/>
<dbReference type="Proteomes" id="UP000316313">
    <property type="component" value="Chromosome"/>
</dbReference>
<comment type="subcellular location">
    <subcellularLocation>
        <location evidence="1">Membrane</location>
        <topology evidence="1">Multi-pass membrane protein</topology>
    </subcellularLocation>
</comment>
<keyword evidence="6" id="KW-0630">Potassium</keyword>
<feature type="domain" description="Potassium channel inwardly rectifying transmembrane" evidence="12">
    <location>
        <begin position="74"/>
        <end position="171"/>
    </location>
</feature>
<evidence type="ECO:0000256" key="11">
    <source>
        <dbReference type="SAM" id="Phobius"/>
    </source>
</evidence>
<keyword evidence="10" id="KW-0407">Ion channel</keyword>
<evidence type="ECO:0000259" key="13">
    <source>
        <dbReference type="Pfam" id="PF17655"/>
    </source>
</evidence>
<evidence type="ECO:0000256" key="10">
    <source>
        <dbReference type="ARBA" id="ARBA00023303"/>
    </source>
</evidence>
<keyword evidence="15" id="KW-1185">Reference proteome</keyword>
<dbReference type="EMBL" id="CP038141">
    <property type="protein sequence ID" value="QDH16670.1"/>
    <property type="molecule type" value="Genomic_DNA"/>
</dbReference>
<dbReference type="SUPFAM" id="SSF81324">
    <property type="entry name" value="Voltage-gated potassium channels"/>
    <property type="match status" value="1"/>
</dbReference>
<protein>
    <recommendedName>
        <fullName evidence="16">ATP-sensitive inward rectifier potassium channel 10</fullName>
    </recommendedName>
</protein>
<dbReference type="GO" id="GO:0005242">
    <property type="term" value="F:inward rectifier potassium channel activity"/>
    <property type="evidence" value="ECO:0007669"/>
    <property type="project" value="InterPro"/>
</dbReference>
<accession>A0A4Y6UIL5</accession>
<dbReference type="InterPro" id="IPR013518">
    <property type="entry name" value="K_chnl_inward-rec_Kir_cyto"/>
</dbReference>
<evidence type="ECO:0000256" key="3">
    <source>
        <dbReference type="ARBA" id="ARBA00022538"/>
    </source>
</evidence>
<evidence type="ECO:0000256" key="6">
    <source>
        <dbReference type="ARBA" id="ARBA00022958"/>
    </source>
</evidence>
<dbReference type="SUPFAM" id="SSF81296">
    <property type="entry name" value="E set domains"/>
    <property type="match status" value="1"/>
</dbReference>
<dbReference type="Pfam" id="PF01007">
    <property type="entry name" value="IRK"/>
    <property type="match status" value="1"/>
</dbReference>
<dbReference type="KEGG" id="ssam:E3D00_03075"/>
<reference evidence="14 15" key="1">
    <citation type="submission" date="2019-03" db="EMBL/GenBank/DDBJ databases">
        <title>The complete genome sequence of Swingsia samuiensis NBRC107927(T).</title>
        <authorList>
            <person name="Chua K.-O."/>
            <person name="Chan K.-G."/>
            <person name="See-Too W.-S."/>
        </authorList>
    </citation>
    <scope>NUCLEOTIDE SEQUENCE [LARGE SCALE GENOMIC DNA]</scope>
    <source>
        <strain evidence="14 15">AH83</strain>
    </source>
</reference>
<dbReference type="InterPro" id="IPR016449">
    <property type="entry name" value="K_chnl_inward-rec_Kir"/>
</dbReference>